<comment type="caution">
    <text evidence="1">The sequence shown here is derived from an EMBL/GenBank/DDBJ whole genome shotgun (WGS) entry which is preliminary data.</text>
</comment>
<proteinExistence type="predicted"/>
<dbReference type="InterPro" id="IPR054222">
    <property type="entry name" value="DUF6942"/>
</dbReference>
<dbReference type="RefSeq" id="WP_377535908.1">
    <property type="nucleotide sequence ID" value="NZ_JAPIVK010000038.1"/>
</dbReference>
<sequence length="100" mass="11196">MPTLSATGHGGSCACLIAPELVNTTAWHWIGGMDNLRRFSALQHRAQPLADSPGVSIDPERRLLLTPYPDYRQLSNALVSRIRSALARREFYDLKFRSSQ</sequence>
<dbReference type="Pfam" id="PF22098">
    <property type="entry name" value="DUF6942"/>
    <property type="match status" value="1"/>
</dbReference>
<dbReference type="Proteomes" id="UP001597425">
    <property type="component" value="Unassembled WGS sequence"/>
</dbReference>
<gene>
    <name evidence="1" type="ORF">ACFSKX_17600</name>
</gene>
<protein>
    <submittedName>
        <fullName evidence="1">DUF6942 family protein</fullName>
    </submittedName>
</protein>
<accession>A0ABW5EHZ4</accession>
<organism evidence="1 2">
    <name type="scientific">Microbulbifer halophilus</name>
    <dbReference type="NCBI Taxonomy" id="453963"/>
    <lineage>
        <taxon>Bacteria</taxon>
        <taxon>Pseudomonadati</taxon>
        <taxon>Pseudomonadota</taxon>
        <taxon>Gammaproteobacteria</taxon>
        <taxon>Cellvibrionales</taxon>
        <taxon>Microbulbiferaceae</taxon>
        <taxon>Microbulbifer</taxon>
    </lineage>
</organism>
<keyword evidence="2" id="KW-1185">Reference proteome</keyword>
<evidence type="ECO:0000313" key="2">
    <source>
        <dbReference type="Proteomes" id="UP001597425"/>
    </source>
</evidence>
<evidence type="ECO:0000313" key="1">
    <source>
        <dbReference type="EMBL" id="MFD2312240.1"/>
    </source>
</evidence>
<reference evidence="2" key="1">
    <citation type="journal article" date="2019" name="Int. J. Syst. Evol. Microbiol.">
        <title>The Global Catalogue of Microorganisms (GCM) 10K type strain sequencing project: providing services to taxonomists for standard genome sequencing and annotation.</title>
        <authorList>
            <consortium name="The Broad Institute Genomics Platform"/>
            <consortium name="The Broad Institute Genome Sequencing Center for Infectious Disease"/>
            <person name="Wu L."/>
            <person name="Ma J."/>
        </authorList>
    </citation>
    <scope>NUCLEOTIDE SEQUENCE [LARGE SCALE GENOMIC DNA]</scope>
    <source>
        <strain evidence="2">KCTC 12848</strain>
    </source>
</reference>
<dbReference type="EMBL" id="JBHUJD010000032">
    <property type="protein sequence ID" value="MFD2312240.1"/>
    <property type="molecule type" value="Genomic_DNA"/>
</dbReference>
<name>A0ABW5EHZ4_9GAMM</name>